<reference evidence="3 4" key="1">
    <citation type="journal article" date="2019" name="PLoS Negl. Trop. Dis.">
        <title>Whole genome sequencing of Entamoeba nuttalli reveals mammalian host-related molecular signatures and a novel octapeptide-repeat surface protein.</title>
        <authorList>
            <person name="Tanaka M."/>
            <person name="Makiuchi T."/>
            <person name="Komiyama T."/>
            <person name="Shiina T."/>
            <person name="Osaki K."/>
            <person name="Tachibana H."/>
        </authorList>
    </citation>
    <scope>NUCLEOTIDE SEQUENCE [LARGE SCALE GENOMIC DNA]</scope>
    <source>
        <strain evidence="3 4">P19-061405</strain>
    </source>
</reference>
<organism evidence="3 4">
    <name type="scientific">Entamoeba nuttalli</name>
    <dbReference type="NCBI Taxonomy" id="412467"/>
    <lineage>
        <taxon>Eukaryota</taxon>
        <taxon>Amoebozoa</taxon>
        <taxon>Evosea</taxon>
        <taxon>Archamoebae</taxon>
        <taxon>Mastigamoebida</taxon>
        <taxon>Entamoebidae</taxon>
        <taxon>Entamoeba</taxon>
    </lineage>
</organism>
<keyword evidence="4" id="KW-1185">Reference proteome</keyword>
<accession>A0ABQ0D843</accession>
<dbReference type="Pfam" id="PF01920">
    <property type="entry name" value="Prefoldin_2"/>
    <property type="match status" value="1"/>
</dbReference>
<evidence type="ECO:0008006" key="5">
    <source>
        <dbReference type="Google" id="ProtNLM"/>
    </source>
</evidence>
<comment type="caution">
    <text evidence="3">The sequence shown here is derived from an EMBL/GenBank/DDBJ whole genome shotgun (WGS) entry which is preliminary data.</text>
</comment>
<gene>
    <name evidence="3" type="ORF">ENUP19_0004G0083</name>
</gene>
<dbReference type="Gene3D" id="1.10.287.370">
    <property type="match status" value="1"/>
</dbReference>
<evidence type="ECO:0000313" key="4">
    <source>
        <dbReference type="Proteomes" id="UP001628156"/>
    </source>
</evidence>
<feature type="coiled-coil region" evidence="2">
    <location>
        <begin position="52"/>
        <end position="79"/>
    </location>
</feature>
<evidence type="ECO:0000256" key="1">
    <source>
        <dbReference type="ARBA" id="ARBA00008045"/>
    </source>
</evidence>
<dbReference type="InterPro" id="IPR002777">
    <property type="entry name" value="PFD_beta-like"/>
</dbReference>
<dbReference type="EMBL" id="BAAFRS010000004">
    <property type="protein sequence ID" value="GAB1218852.1"/>
    <property type="molecule type" value="Genomic_DNA"/>
</dbReference>
<dbReference type="InterPro" id="IPR009053">
    <property type="entry name" value="Prefoldin"/>
</dbReference>
<sequence>MEEYQSSVRQYNNVHSRMMMMQKELYRIENVIDELQVQPKEIYVSLGKAFVLSDYDKLKKDIKEKHDNLENDIKKLEPMDASLAQKVNDAQERLIKSMKTQQK</sequence>
<evidence type="ECO:0000313" key="3">
    <source>
        <dbReference type="EMBL" id="GAB1218852.1"/>
    </source>
</evidence>
<keyword evidence="2" id="KW-0175">Coiled coil</keyword>
<evidence type="ECO:0000256" key="2">
    <source>
        <dbReference type="SAM" id="Coils"/>
    </source>
</evidence>
<name>A0ABQ0D843_9EUKA</name>
<dbReference type="Proteomes" id="UP001628156">
    <property type="component" value="Unassembled WGS sequence"/>
</dbReference>
<proteinExistence type="inferred from homology"/>
<protein>
    <recommendedName>
        <fullName evidence="5">Prefoldin subunit</fullName>
    </recommendedName>
</protein>
<dbReference type="SUPFAM" id="SSF46579">
    <property type="entry name" value="Prefoldin"/>
    <property type="match status" value="1"/>
</dbReference>
<comment type="similarity">
    <text evidence="1">Belongs to the prefoldin subunit beta family.</text>
</comment>